<feature type="domain" description="Importin N-terminal" evidence="6">
    <location>
        <begin position="30"/>
        <end position="116"/>
    </location>
</feature>
<evidence type="ECO:0000256" key="3">
    <source>
        <dbReference type="ARBA" id="ARBA00022448"/>
    </source>
</evidence>
<evidence type="ECO:0000256" key="5">
    <source>
        <dbReference type="SAM" id="SignalP"/>
    </source>
</evidence>
<feature type="signal peptide" evidence="5">
    <location>
        <begin position="1"/>
        <end position="21"/>
    </location>
</feature>
<dbReference type="InterPro" id="IPR011989">
    <property type="entry name" value="ARM-like"/>
</dbReference>
<comment type="similarity">
    <text evidence="2">Belongs to the importin beta family.</text>
</comment>
<dbReference type="OrthoDB" id="361693at2759"/>
<dbReference type="GO" id="GO:0005829">
    <property type="term" value="C:cytosol"/>
    <property type="evidence" value="ECO:0007669"/>
    <property type="project" value="TreeGrafter"/>
</dbReference>
<dbReference type="PANTHER" id="PTHR10997">
    <property type="entry name" value="IMPORTIN-7, 8, 11"/>
    <property type="match status" value="1"/>
</dbReference>
<dbReference type="Pfam" id="PF25758">
    <property type="entry name" value="TPR_IPO11"/>
    <property type="match status" value="1"/>
</dbReference>
<feature type="chain" id="PRO_5005818710" evidence="5">
    <location>
        <begin position="22"/>
        <end position="1078"/>
    </location>
</feature>
<dbReference type="RefSeq" id="XP_017992706.1">
    <property type="nucleotide sequence ID" value="XM_018135357.1"/>
</dbReference>
<dbReference type="GO" id="GO:0031267">
    <property type="term" value="F:small GTPase binding"/>
    <property type="evidence" value="ECO:0007669"/>
    <property type="project" value="InterPro"/>
</dbReference>
<dbReference type="InterPro" id="IPR058669">
    <property type="entry name" value="TPR_IPO7/11-like"/>
</dbReference>
<evidence type="ECO:0000313" key="7">
    <source>
        <dbReference type="EMBL" id="KOS15074.1"/>
    </source>
</evidence>
<sequence>MSRLAFSPSALLDVLATTAQASNASTLQMADAQLADWEEEYTLWEALLQIALDPSVVASTTILPALHQTVRQLAIIRFKNGIGKFWRARIIKQKKVVIPPEAKDRIRTRLMDILSEPEHSIAVHGALIIARIARLDYPDEWPDLVTKLQEAIMASIEAIHQAAAQSTLAHTARETTILLHACNVLRQCLKEFESVRLLAGRMRMTNLARTLLPSLQPAFLTLFQDTFETQDPVSWANQPGVWERIRASHLMLKVLHRLVRCDNGILASKVSSVDRPNLAYAFFECTPSQVTCILQRRTDLLTSAPSVIPALTKHMVGYVKLHLDMVAKMHSHVASWAVWPEVTQWYWTMLCAAAQEGGAFTRDDDENEAVYPYRWLVLALSLVRLTLGIWKRNRPAGTMFAGLPGAQFELQAVDVLLGTYMRLTQADLEQWQEVPETFAMEEAQNDTDVDIRPTAERLLLVLTQTSRRSGFDGAHTIPSVAEYVWAKYEETAQWPATLEAVLAREAVYTALGICRDQLDGEIAEEGGHPSDRMAATIRDRLIPEAKMEADPIWLIVRRRIARLLWEWSEYVQTDTRTMAYALLVDLLREAPGRTDAAVQLAAAKTLAAIMDSVDFSEKLFEPYLGEALMALVHMLADQLTEMDNIRTTATTLAILIERVGALIDPYTAGLLDMIARLWALPDPETRSKPSVLECLDKLVCASSERLRDNPLLEHVHTLVARLVRSCLEPELSPLIGYDGLLLWAHALQYTPQLTAPLFALAELAPSLVTQPDFAPVVCQIWEDCALLASKDLLHVSGPFYQALTQIVADPESPIMMSPLRAIATHLRCLDEEGLQVLADLLTSTELGVAIVQGLRREEDFALGSHYALVAARMAFALPPHRYLDMVKVASVKANAPIQGELVLTMLKWARMSPLLRVQKLVALALAQSIRYMTPEDLGVAGTIHEVMSYWMDVLGEVVEDEQGNSAVYEREDSPDREYEMGDADEIVLANNLAVEFAIDTSRNMRVEAMRRRDPIETVPLRAFIAEALNTALANTEGTQAGEIVRSHVQHADPLILETLHADLRQRPASSTSGMMYQR</sequence>
<dbReference type="VEuPathDB" id="FungiDB:Malapachy_0844"/>
<dbReference type="SUPFAM" id="SSF48371">
    <property type="entry name" value="ARM repeat"/>
    <property type="match status" value="1"/>
</dbReference>
<dbReference type="GO" id="GO:0006606">
    <property type="term" value="P:protein import into nucleus"/>
    <property type="evidence" value="ECO:0007669"/>
    <property type="project" value="TreeGrafter"/>
</dbReference>
<dbReference type="PROSITE" id="PS50166">
    <property type="entry name" value="IMPORTIN_B_NT"/>
    <property type="match status" value="1"/>
</dbReference>
<dbReference type="PANTHER" id="PTHR10997:SF7">
    <property type="entry name" value="IMPORTIN-11"/>
    <property type="match status" value="1"/>
</dbReference>
<gene>
    <name evidence="7" type="ORF">Malapachy_0844</name>
</gene>
<keyword evidence="4" id="KW-0539">Nucleus</keyword>
<dbReference type="EMBL" id="LGAV01000003">
    <property type="protein sequence ID" value="KOS15074.1"/>
    <property type="molecule type" value="Genomic_DNA"/>
</dbReference>
<dbReference type="GO" id="GO:0005635">
    <property type="term" value="C:nuclear envelope"/>
    <property type="evidence" value="ECO:0007669"/>
    <property type="project" value="TreeGrafter"/>
</dbReference>
<keyword evidence="5" id="KW-0732">Signal</keyword>
<comment type="subcellular location">
    <subcellularLocation>
        <location evidence="1">Nucleus</location>
    </subcellularLocation>
</comment>
<dbReference type="InterPro" id="IPR016024">
    <property type="entry name" value="ARM-type_fold"/>
</dbReference>
<evidence type="ECO:0000256" key="4">
    <source>
        <dbReference type="ARBA" id="ARBA00023242"/>
    </source>
</evidence>
<dbReference type="Proteomes" id="UP000037751">
    <property type="component" value="Unassembled WGS sequence"/>
</dbReference>
<reference evidence="7 8" key="1">
    <citation type="submission" date="2015-07" db="EMBL/GenBank/DDBJ databases">
        <title>Draft Genome Sequence of Malassezia furfur CBS1878 and Malassezia pachydermatis CBS1879.</title>
        <authorList>
            <person name="Triana S."/>
            <person name="Ohm R."/>
            <person name="Gonzalez A."/>
            <person name="DeCock H."/>
            <person name="Restrepo S."/>
            <person name="Celis A."/>
        </authorList>
    </citation>
    <scope>NUCLEOTIDE SEQUENCE [LARGE SCALE GENOMIC DNA]</scope>
    <source>
        <strain evidence="7 8">CBS 1879</strain>
    </source>
</reference>
<evidence type="ECO:0000256" key="1">
    <source>
        <dbReference type="ARBA" id="ARBA00004123"/>
    </source>
</evidence>
<accession>A0A0M8MVC8</accession>
<evidence type="ECO:0000259" key="6">
    <source>
        <dbReference type="PROSITE" id="PS50166"/>
    </source>
</evidence>
<name>A0A0M8MVC8_9BASI</name>
<dbReference type="SMART" id="SM00913">
    <property type="entry name" value="IBN_N"/>
    <property type="match status" value="1"/>
</dbReference>
<proteinExistence type="inferred from homology"/>
<keyword evidence="8" id="KW-1185">Reference proteome</keyword>
<comment type="caution">
    <text evidence="7">The sequence shown here is derived from an EMBL/GenBank/DDBJ whole genome shotgun (WGS) entry which is preliminary data.</text>
</comment>
<keyword evidence="3" id="KW-0813">Transport</keyword>
<evidence type="ECO:0000313" key="8">
    <source>
        <dbReference type="Proteomes" id="UP000037751"/>
    </source>
</evidence>
<evidence type="ECO:0000256" key="2">
    <source>
        <dbReference type="ARBA" id="ARBA00007991"/>
    </source>
</evidence>
<dbReference type="Gene3D" id="1.25.10.10">
    <property type="entry name" value="Leucine-rich Repeat Variant"/>
    <property type="match status" value="1"/>
</dbReference>
<dbReference type="InterPro" id="IPR001494">
    <property type="entry name" value="Importin-beta_N"/>
</dbReference>
<organism evidence="7 8">
    <name type="scientific">Malassezia pachydermatis</name>
    <dbReference type="NCBI Taxonomy" id="77020"/>
    <lineage>
        <taxon>Eukaryota</taxon>
        <taxon>Fungi</taxon>
        <taxon>Dikarya</taxon>
        <taxon>Basidiomycota</taxon>
        <taxon>Ustilaginomycotina</taxon>
        <taxon>Malasseziomycetes</taxon>
        <taxon>Malasseziales</taxon>
        <taxon>Malasseziaceae</taxon>
        <taxon>Malassezia</taxon>
    </lineage>
</organism>
<dbReference type="GeneID" id="28727232"/>
<dbReference type="STRING" id="77020.A0A0M8MVC8"/>
<protein>
    <submittedName>
        <fullName evidence="7">Arm repeat-containing protein</fullName>
    </submittedName>
</protein>
<dbReference type="Pfam" id="PF03810">
    <property type="entry name" value="IBN_N"/>
    <property type="match status" value="1"/>
</dbReference>
<dbReference type="AlphaFoldDB" id="A0A0M8MVC8"/>